<organism evidence="2 3">
    <name type="scientific">Suricata suricatta</name>
    <name type="common">Meerkat</name>
    <dbReference type="NCBI Taxonomy" id="37032"/>
    <lineage>
        <taxon>Eukaryota</taxon>
        <taxon>Metazoa</taxon>
        <taxon>Chordata</taxon>
        <taxon>Craniata</taxon>
        <taxon>Vertebrata</taxon>
        <taxon>Euteleostomi</taxon>
        <taxon>Mammalia</taxon>
        <taxon>Eutheria</taxon>
        <taxon>Laurasiatheria</taxon>
        <taxon>Carnivora</taxon>
        <taxon>Feliformia</taxon>
        <taxon>Herpestidae</taxon>
        <taxon>Suricata</taxon>
    </lineage>
</organism>
<evidence type="ECO:0000313" key="3">
    <source>
        <dbReference type="Proteomes" id="UP000472268"/>
    </source>
</evidence>
<sequence length="194" mass="20603">MEQCASHPSGKGVCRSPCFPPSKTRPPKVLIWESDCSCVFLPFSRLTGKGWYLCCTFPSNGDIAGTVPAGSVGGGCDSPSPAKEGSTTEPLCRAKPSPSFINLQASSPPATFLSVQAAQLPTGADPTPTECLGLLERMYANIQLQTQLAQRQMAILENLQASRTQPAPGRGSKNSSLPALSRSLLPNRLPQFRK</sequence>
<accession>A0A673SKE3</accession>
<gene>
    <name evidence="2" type="primary">TSACC</name>
</gene>
<proteinExistence type="predicted"/>
<dbReference type="GO" id="GO:0005737">
    <property type="term" value="C:cytoplasm"/>
    <property type="evidence" value="ECO:0007669"/>
    <property type="project" value="TreeGrafter"/>
</dbReference>
<dbReference type="InterPro" id="IPR031679">
    <property type="entry name" value="SSTK-IP"/>
</dbReference>
<dbReference type="Ensembl" id="ENSSSUT00005000399.1">
    <property type="protein sequence ID" value="ENSSSUP00005000322.1"/>
    <property type="gene ID" value="ENSSSUG00005000250.1"/>
</dbReference>
<name>A0A673SKE3_SURSU</name>
<evidence type="ECO:0000313" key="2">
    <source>
        <dbReference type="Ensembl" id="ENSSSUP00005000322.1"/>
    </source>
</evidence>
<reference evidence="2" key="3">
    <citation type="submission" date="2025-09" db="UniProtKB">
        <authorList>
            <consortium name="Ensembl"/>
        </authorList>
    </citation>
    <scope>IDENTIFICATION</scope>
</reference>
<dbReference type="Pfam" id="PF15836">
    <property type="entry name" value="SSTK-IP"/>
    <property type="match status" value="1"/>
</dbReference>
<reference evidence="2" key="2">
    <citation type="submission" date="2025-08" db="UniProtKB">
        <authorList>
            <consortium name="Ensembl"/>
        </authorList>
    </citation>
    <scope>IDENTIFICATION</scope>
</reference>
<dbReference type="Proteomes" id="UP000472268">
    <property type="component" value="Chromosome 3"/>
</dbReference>
<protein>
    <recommendedName>
        <fullName evidence="4">TSSK6 activating cochaperone</fullName>
    </recommendedName>
</protein>
<dbReference type="AlphaFoldDB" id="A0A673SKE3"/>
<keyword evidence="3" id="KW-1185">Reference proteome</keyword>
<dbReference type="GO" id="GO:0051087">
    <property type="term" value="F:protein-folding chaperone binding"/>
    <property type="evidence" value="ECO:0007669"/>
    <property type="project" value="InterPro"/>
</dbReference>
<reference evidence="2 3" key="1">
    <citation type="submission" date="2019-05" db="EMBL/GenBank/DDBJ databases">
        <title>A Chromosome-scale Meerkat (S. suricatta) Genome Assembly.</title>
        <authorList>
            <person name="Dudchenko O."/>
            <person name="Lieberman Aiden E."/>
            <person name="Tung J."/>
            <person name="Barreiro L.B."/>
            <person name="Clutton-Brock T.H."/>
        </authorList>
    </citation>
    <scope>NUCLEOTIDE SEQUENCE [LARGE SCALE GENOMIC DNA]</scope>
</reference>
<dbReference type="PANTHER" id="PTHR37368:SF1">
    <property type="entry name" value="TSSK6-ACTIVATING CO-CHAPERONE PROTEIN"/>
    <property type="match status" value="1"/>
</dbReference>
<feature type="compositionally biased region" description="Low complexity" evidence="1">
    <location>
        <begin position="174"/>
        <end position="194"/>
    </location>
</feature>
<evidence type="ECO:0008006" key="4">
    <source>
        <dbReference type="Google" id="ProtNLM"/>
    </source>
</evidence>
<evidence type="ECO:0000256" key="1">
    <source>
        <dbReference type="SAM" id="MobiDB-lite"/>
    </source>
</evidence>
<feature type="region of interest" description="Disordered" evidence="1">
    <location>
        <begin position="161"/>
        <end position="194"/>
    </location>
</feature>
<dbReference type="PANTHER" id="PTHR37368">
    <property type="entry name" value="TSSK6-ACTIVATING CO-CHAPERONE PROTEIN"/>
    <property type="match status" value="1"/>
</dbReference>